<dbReference type="InterPro" id="IPR035965">
    <property type="entry name" value="PAS-like_dom_sf"/>
</dbReference>
<dbReference type="PANTHER" id="PTHR42878:SF15">
    <property type="entry name" value="BACTERIOPHYTOCHROME"/>
    <property type="match status" value="1"/>
</dbReference>
<dbReference type="SUPFAM" id="SSF55785">
    <property type="entry name" value="PYP-like sensor domain (PAS domain)"/>
    <property type="match status" value="1"/>
</dbReference>
<evidence type="ECO:0000256" key="1">
    <source>
        <dbReference type="ARBA" id="ARBA00000085"/>
    </source>
</evidence>
<dbReference type="InterPro" id="IPR050351">
    <property type="entry name" value="BphY/WalK/GraS-like"/>
</dbReference>
<evidence type="ECO:0000256" key="9">
    <source>
        <dbReference type="ARBA" id="ARBA00023170"/>
    </source>
</evidence>
<evidence type="ECO:0000256" key="8">
    <source>
        <dbReference type="ARBA" id="ARBA00022991"/>
    </source>
</evidence>
<dbReference type="Pfam" id="PF02518">
    <property type="entry name" value="HATPase_c"/>
    <property type="match status" value="1"/>
</dbReference>
<dbReference type="Gene3D" id="3.30.450.20">
    <property type="entry name" value="PAS domain"/>
    <property type="match status" value="1"/>
</dbReference>
<evidence type="ECO:0000259" key="11">
    <source>
        <dbReference type="PROSITE" id="PS50109"/>
    </source>
</evidence>
<dbReference type="PROSITE" id="PS50109">
    <property type="entry name" value="HIS_KIN"/>
    <property type="match status" value="1"/>
</dbReference>
<comment type="similarity">
    <text evidence="2">In the N-terminal section; belongs to the phytochrome family.</text>
</comment>
<dbReference type="InterPro" id="IPR013515">
    <property type="entry name" value="Phytochrome_cen-reg"/>
</dbReference>
<dbReference type="InterPro" id="IPR005467">
    <property type="entry name" value="His_kinase_dom"/>
</dbReference>
<dbReference type="PANTHER" id="PTHR42878">
    <property type="entry name" value="TWO-COMPONENT HISTIDINE KINASE"/>
    <property type="match status" value="1"/>
</dbReference>
<dbReference type="PROSITE" id="PS50046">
    <property type="entry name" value="PHYTOCHROME_2"/>
    <property type="match status" value="1"/>
</dbReference>
<evidence type="ECO:0000256" key="2">
    <source>
        <dbReference type="ARBA" id="ARBA00006402"/>
    </source>
</evidence>
<dbReference type="Gene3D" id="3.30.450.270">
    <property type="match status" value="1"/>
</dbReference>
<keyword evidence="9" id="KW-0675">Receptor</keyword>
<dbReference type="Pfam" id="PF01590">
    <property type="entry name" value="GAF"/>
    <property type="match status" value="1"/>
</dbReference>
<dbReference type="Proteomes" id="UP001163328">
    <property type="component" value="Chromosome"/>
</dbReference>
<evidence type="ECO:0000256" key="7">
    <source>
        <dbReference type="ARBA" id="ARBA00022777"/>
    </source>
</evidence>
<dbReference type="EC" id="2.7.13.3" evidence="3"/>
<comment type="catalytic activity">
    <reaction evidence="1">
        <text>ATP + protein L-histidine = ADP + protein N-phospho-L-histidine.</text>
        <dbReference type="EC" id="2.7.13.3"/>
    </reaction>
</comment>
<dbReference type="Pfam" id="PF08446">
    <property type="entry name" value="PAS_2"/>
    <property type="match status" value="1"/>
</dbReference>
<dbReference type="InterPro" id="IPR003018">
    <property type="entry name" value="GAF"/>
</dbReference>
<evidence type="ECO:0000313" key="13">
    <source>
        <dbReference type="Proteomes" id="UP001163328"/>
    </source>
</evidence>
<evidence type="ECO:0000259" key="10">
    <source>
        <dbReference type="PROSITE" id="PS50046"/>
    </source>
</evidence>
<dbReference type="PRINTS" id="PR01033">
    <property type="entry name" value="PHYTOCHROME"/>
</dbReference>
<dbReference type="InterPro" id="IPR013654">
    <property type="entry name" value="PAS_2"/>
</dbReference>
<dbReference type="InterPro" id="IPR029016">
    <property type="entry name" value="GAF-like_dom_sf"/>
</dbReference>
<dbReference type="Gene3D" id="3.30.565.10">
    <property type="entry name" value="Histidine kinase-like ATPase, C-terminal domain"/>
    <property type="match status" value="1"/>
</dbReference>
<dbReference type="InterPro" id="IPR003594">
    <property type="entry name" value="HATPase_dom"/>
</dbReference>
<dbReference type="SMART" id="SM00387">
    <property type="entry name" value="HATPase_c"/>
    <property type="match status" value="1"/>
</dbReference>
<reference evidence="12" key="1">
    <citation type="submission" date="2021-08" db="EMBL/GenBank/DDBJ databases">
        <title>Flavobacterium sp. strain CC-SYL302.</title>
        <authorList>
            <person name="Lin S.-Y."/>
            <person name="Lee T.-H."/>
            <person name="Young C.-C."/>
        </authorList>
    </citation>
    <scope>NUCLEOTIDE SEQUENCE</scope>
    <source>
        <strain evidence="12">CC-SYL302</strain>
    </source>
</reference>
<proteinExistence type="inferred from homology"/>
<dbReference type="EMBL" id="CP081495">
    <property type="protein sequence ID" value="UYW01151.1"/>
    <property type="molecule type" value="Genomic_DNA"/>
</dbReference>
<feature type="domain" description="Phytochrome chromophore attachment site" evidence="10">
    <location>
        <begin position="132"/>
        <end position="286"/>
    </location>
</feature>
<evidence type="ECO:0000256" key="3">
    <source>
        <dbReference type="ARBA" id="ARBA00012438"/>
    </source>
</evidence>
<evidence type="ECO:0000256" key="4">
    <source>
        <dbReference type="ARBA" id="ARBA00022543"/>
    </source>
</evidence>
<dbReference type="InterPro" id="IPR036890">
    <property type="entry name" value="HATPase_C_sf"/>
</dbReference>
<dbReference type="RefSeq" id="WP_264433559.1">
    <property type="nucleotide sequence ID" value="NZ_CP081495.1"/>
</dbReference>
<keyword evidence="6" id="KW-0808">Transferase</keyword>
<protein>
    <recommendedName>
        <fullName evidence="3">histidine kinase</fullName>
        <ecNumber evidence="3">2.7.13.3</ecNumber>
    </recommendedName>
</protein>
<keyword evidence="8" id="KW-0157">Chromophore</keyword>
<organism evidence="12 13">
    <name type="scientific">Flavobacterium agricola</name>
    <dbReference type="NCBI Taxonomy" id="2870839"/>
    <lineage>
        <taxon>Bacteria</taxon>
        <taxon>Pseudomonadati</taxon>
        <taxon>Bacteroidota</taxon>
        <taxon>Flavobacteriia</taxon>
        <taxon>Flavobacteriales</taxon>
        <taxon>Flavobacteriaceae</taxon>
        <taxon>Flavobacterium</taxon>
    </lineage>
</organism>
<evidence type="ECO:0000313" key="12">
    <source>
        <dbReference type="EMBL" id="UYW01151.1"/>
    </source>
</evidence>
<evidence type="ECO:0000256" key="5">
    <source>
        <dbReference type="ARBA" id="ARBA00022606"/>
    </source>
</evidence>
<dbReference type="Pfam" id="PF00360">
    <property type="entry name" value="PHY"/>
    <property type="match status" value="1"/>
</dbReference>
<accession>A0ABY6LXW7</accession>
<name>A0ABY6LXW7_9FLAO</name>
<keyword evidence="5" id="KW-0716">Sensory transduction</keyword>
<dbReference type="SUPFAM" id="SSF55781">
    <property type="entry name" value="GAF domain-like"/>
    <property type="match status" value="2"/>
</dbReference>
<feature type="domain" description="Histidine kinase" evidence="11">
    <location>
        <begin position="614"/>
        <end position="727"/>
    </location>
</feature>
<dbReference type="InterPro" id="IPR016132">
    <property type="entry name" value="Phyto_chromo_attachment"/>
</dbReference>
<dbReference type="Gene3D" id="3.30.450.40">
    <property type="match status" value="1"/>
</dbReference>
<gene>
    <name evidence="12" type="ORF">K5I29_11920</name>
</gene>
<dbReference type="InterPro" id="IPR001294">
    <property type="entry name" value="Phytochrome"/>
</dbReference>
<evidence type="ECO:0000256" key="6">
    <source>
        <dbReference type="ARBA" id="ARBA00022679"/>
    </source>
</evidence>
<sequence length="727" mass="83457">MTPTILNCEDELIHFCGRIQNFGYLLVFDLQNTCVAFSENIQELLTISSSLLHQKLSFFENLFQVNIKSDAAYLHENEKKNKIDFYKVSINNQNYQLSVYSDDNHIFLEFEANTIDELDLMQLQQLQLRIDNSINLWQSICDNVYELISFDRIMVYQFLEDRTGIVVAESIKGKLTPVLGFRYPEFDIPAQARTLYETNLDRQTPDIFADTVQLIGLKTSQINLSRSKIRASSPIHLQYLKNSEVTASASFSIIIDNKLWGLVCCQHQAPKYITIEQRKLCTFLINSAAYKFSKQQQVANNERENFNKELTKELQNKLAYSDNLQNTLAQFANRFLYILSAKGVIIEAPNSIYKLGNVPSESVFASIKEDLDKRFPNVQVYTTFSYSNFKSDHVIDTDNCKGIARINFDTDKKHTLYFFRPEVLFEETWAGEPEKFLNYSKECNAHIYSPRASFEAWKKQVTGESEKWSVADRRFLNSLYELIRESVFLNQLDQLELEKKLSLFTGKSTMTKPIIMNNELIEEIETTKESAFHQKSLEGLSEDEVEMHENAILETTILSNYLLNKSIDSALGQTSNNHFCKVETTQLIPDIVAQALKKYQVDGAEVVIQQLYPVNGDPTLIKELFHNLIHNAVKFSAPVASVKIEITSVQEDEFTTYYIKDNGIGFEVTHSDVPFLMFKKLHKIPTIEGSGVGLAVVKRIVDRLKANISFSSKIDKGTTFKIQFKND</sequence>
<dbReference type="InterPro" id="IPR043150">
    <property type="entry name" value="Phytochrome_PHY_sf"/>
</dbReference>
<dbReference type="SUPFAM" id="SSF55874">
    <property type="entry name" value="ATPase domain of HSP90 chaperone/DNA topoisomerase II/histidine kinase"/>
    <property type="match status" value="1"/>
</dbReference>
<keyword evidence="13" id="KW-1185">Reference proteome</keyword>
<keyword evidence="4" id="KW-0600">Photoreceptor protein</keyword>
<keyword evidence="7" id="KW-0418">Kinase</keyword>